<dbReference type="InterPro" id="IPR028996">
    <property type="entry name" value="GM2-AP"/>
</dbReference>
<dbReference type="PANTHER" id="PTHR17357">
    <property type="entry name" value="GM2 GANGLIOSIDE ACTIVATOR PROTEIN"/>
    <property type="match status" value="1"/>
</dbReference>
<dbReference type="Proteomes" id="UP000695022">
    <property type="component" value="Unplaced"/>
</dbReference>
<sequence>MMFKLLVSLKTLLLIVLLSLTLSTYAAAYFWNNIAELAAHPIADVKTFVHAIDQPRSNSLPTFSWSSCGGESDSLVLNKLDVKPDPIHIPGTAKVDFSGLVRETASGPIKAVLTIEKKELIWLTIPCVDNVGSCTYNDICPMLPSICDQIPALRKYGIPCTCPIRPGNYQMPLTDVKIPDEGIPSFLENGKYKARMELSRSGKQIACYALHFSLTT</sequence>
<evidence type="ECO:0000256" key="1">
    <source>
        <dbReference type="ARBA" id="ARBA00022729"/>
    </source>
</evidence>
<dbReference type="Gene3D" id="2.70.220.10">
    <property type="entry name" value="Ganglioside GM2 activator"/>
    <property type="match status" value="1"/>
</dbReference>
<proteinExistence type="predicted"/>
<evidence type="ECO:0000256" key="2">
    <source>
        <dbReference type="SAM" id="SignalP"/>
    </source>
</evidence>
<name>A0ABM1DSR8_PRICU</name>
<accession>A0ABM1DSR8</accession>
<dbReference type="InterPro" id="IPR003172">
    <property type="entry name" value="ML_dom"/>
</dbReference>
<feature type="signal peptide" evidence="2">
    <location>
        <begin position="1"/>
        <end position="28"/>
    </location>
</feature>
<organism evidence="4 5">
    <name type="scientific">Priapulus caudatus</name>
    <name type="common">Priapulid worm</name>
    <dbReference type="NCBI Taxonomy" id="37621"/>
    <lineage>
        <taxon>Eukaryota</taxon>
        <taxon>Metazoa</taxon>
        <taxon>Ecdysozoa</taxon>
        <taxon>Scalidophora</taxon>
        <taxon>Priapulida</taxon>
        <taxon>Priapulimorpha</taxon>
        <taxon>Priapulimorphida</taxon>
        <taxon>Priapulidae</taxon>
        <taxon>Priapulus</taxon>
    </lineage>
</organism>
<dbReference type="SUPFAM" id="SSF63707">
    <property type="entry name" value="Ganglioside M2 (gm2) activator"/>
    <property type="match status" value="1"/>
</dbReference>
<dbReference type="SMART" id="SM00737">
    <property type="entry name" value="ML"/>
    <property type="match status" value="1"/>
</dbReference>
<protein>
    <submittedName>
        <fullName evidence="5">Ganglioside GM2 activator-like</fullName>
    </submittedName>
</protein>
<feature type="chain" id="PRO_5047237380" evidence="2">
    <location>
        <begin position="29"/>
        <end position="216"/>
    </location>
</feature>
<evidence type="ECO:0000313" key="4">
    <source>
        <dbReference type="Proteomes" id="UP000695022"/>
    </source>
</evidence>
<keyword evidence="4" id="KW-1185">Reference proteome</keyword>
<evidence type="ECO:0000313" key="5">
    <source>
        <dbReference type="RefSeq" id="XP_014662989.1"/>
    </source>
</evidence>
<dbReference type="PANTHER" id="PTHR17357:SF0">
    <property type="entry name" value="GANGLIOSIDE GM2 ACTIVATOR"/>
    <property type="match status" value="1"/>
</dbReference>
<dbReference type="InterPro" id="IPR036846">
    <property type="entry name" value="GM2-AP_sf"/>
</dbReference>
<dbReference type="Pfam" id="PF02221">
    <property type="entry name" value="E1_DerP2_DerF2"/>
    <property type="match status" value="1"/>
</dbReference>
<dbReference type="GeneID" id="106805780"/>
<keyword evidence="1 2" id="KW-0732">Signal</keyword>
<dbReference type="RefSeq" id="XP_014662989.1">
    <property type="nucleotide sequence ID" value="XM_014807503.1"/>
</dbReference>
<gene>
    <name evidence="5" type="primary">LOC106805780</name>
</gene>
<reference evidence="5" key="1">
    <citation type="submission" date="2025-08" db="UniProtKB">
        <authorList>
            <consortium name="RefSeq"/>
        </authorList>
    </citation>
    <scope>IDENTIFICATION</scope>
</reference>
<feature type="domain" description="MD-2-related lipid-recognition" evidence="3">
    <location>
        <begin position="65"/>
        <end position="212"/>
    </location>
</feature>
<evidence type="ECO:0000259" key="3">
    <source>
        <dbReference type="SMART" id="SM00737"/>
    </source>
</evidence>